<evidence type="ECO:0000313" key="1">
    <source>
        <dbReference type="EMBL" id="KAF8778752.1"/>
    </source>
</evidence>
<dbReference type="GO" id="GO:0004674">
    <property type="term" value="F:protein serine/threonine kinase activity"/>
    <property type="evidence" value="ECO:0007669"/>
    <property type="project" value="InterPro"/>
</dbReference>
<sequence length="1650" mass="189001">MEDSFLNQQYDMAKPVMDHILAVLHESYTRIAFGCEYSHALSKNVLSDPFMCLKIPAADFDAAIWFYCKIIKNPPHGWDRSSMTQVLLHLLTVRSNMGTLEVSKLFDFFEYIFDAVKSEKVSNHHENLLKALLLVCRIFGVDCRLRLCQLGESVMFPLMQLWKTRPSEICSELMLEFVSFQLAIHHPKGTVIHEKGARAHEWNSWKSHLLNLFKIFVQEIDELCEKNKYSSSKETILKPVFVSVFVEICAQVFVDNVGALDVTQMSSTHDSTQASKKRRVEVNFRTFIDSLTSSKIVPWLQVISAYIIKYPETIPIEEAEHLLEILIDINLSCNQFETKNWLLTCFQSFVESFGVSNNENFSETNFQWQRLWDIAVKSVALMNQCHEASHKLLSTLLSHKLIVPKVEFYNLFTQGSNNHVTYASLRTLRVFLETYPSLSPVNACFQNTIQNISSVNSSTFENRILDWLFSRKSDDNSPFQVLSNETDCLTVEEFAKVLTLLSMKNSELRSYKELVSTDLEKVRWISDLEEKLLHITFDLPMKYTDIKQKEEKLIKTPSGVLCAPVWEKILNFFIGVSSSIFEQQTIANQTLMSSIFIKHASLLIEVLQVFYFQRIIKDEDLNSNHFTSFIRKFLNTAIELEMQKENGIPNVQLLKDFMNNTVAIFKRIQHCNSDAELCNFITAVGSAIPIEILKDLLNFSLENINEKKSLSRASVSTSDQNLNLSRSLKKNKYSFDDDDSDIEMDCLESIPDSEDTSFSTEMENISSDFKEQLQCLEILGDYCSFVSSDTRTRKTDSFPEIMIKRLISVLSTKIQNLSDVHLILVSLKCILVNKYLEDSVIETVISTLKLLLNQFNIMQDVCISILKLFPLLIQHVVKSDATSPVTIQNKSHMLHLTRVLSKRELDKRGSSMTSYLVADIIITMLKIEPSISWPESSNKLNDTELNPLGNTVICTLVQFLSSSFAEVCFLVASSINFVLSRENLISTFDFTSKETFNFLQSQESSDLDSCVNRVNTFFHFMSHVILHFPCLENEALFVMCKIVQTKKIDQSFLAKVFAHLSIYFGFSSTKNFIELHLICLFHKWIEAKFNLEDFPFEILGTESYDAFIKEYYKVLVPVLFFMDDFSSISKIAEKLHISKSDAIYTCLPSIQAQILSDFAAENSTRNPNKAKSVLNSLIPTEVSDKAFLTKLDEFVVCLLGKTKRQSRNHLVNAAKRVKLFLPPLCDKTSVGFFQGWILRDTDSGRKAFSFLSYLIIDCEVHLADYIPYLDPFPDSEMFQSLSNKYNQIKYRSGKLSLKQEITLFLKSYKMMGKATITGLQHLCKQLKTRQPELLEILNSLKGTILFSEDVKSSVHHQLICELASICTLNNVPLEVQKAASDCMGAIGPVVFSSVVLQPSSNVSSEGLNSLQQGYAVILNLLTDYLCDKRIDIKVEGSEKACQYNIKLESIKVFHCGLPETTGHYDWIITLVCTIIKMGPHKNNLMNVDTNVDQHGFQECLFKSQQSLISENSIIFEKYFNEAQKTQFEYLKHTSLEASRNILPILSHIQMMSVLQDFSKMQSNSQAVQDILNSWDLQDQMPYEDFEFVEPVSWLKCILLKHCVDTTSRNQWHARVTVINEVKKLLERYSVRARNEMHLEIRAQNLGEMTN</sequence>
<dbReference type="PANTHER" id="PTHR37079:SF4">
    <property type="entry name" value="SERINE_THREONINE-PROTEIN KINASE ATM"/>
    <property type="match status" value="1"/>
</dbReference>
<protein>
    <submittedName>
        <fullName evidence="1">Serine-protein kinase ATM like protein</fullName>
    </submittedName>
</protein>
<keyword evidence="1" id="KW-0418">Kinase</keyword>
<keyword evidence="2" id="KW-1185">Reference proteome</keyword>
<accession>A0A8T0ES32</accession>
<dbReference type="InterPro" id="IPR038980">
    <property type="entry name" value="ATM_plant"/>
</dbReference>
<evidence type="ECO:0000313" key="2">
    <source>
        <dbReference type="Proteomes" id="UP000807504"/>
    </source>
</evidence>
<dbReference type="PANTHER" id="PTHR37079">
    <property type="entry name" value="SERINE/THREONINE-PROTEIN KINASE ATM"/>
    <property type="match status" value="1"/>
</dbReference>
<name>A0A8T0ES32_ARGBR</name>
<reference evidence="1" key="2">
    <citation type="submission" date="2020-06" db="EMBL/GenBank/DDBJ databases">
        <authorList>
            <person name="Sheffer M."/>
        </authorList>
    </citation>
    <scope>NUCLEOTIDE SEQUENCE</scope>
</reference>
<dbReference type="Proteomes" id="UP000807504">
    <property type="component" value="Unassembled WGS sequence"/>
</dbReference>
<keyword evidence="1" id="KW-0808">Transferase</keyword>
<proteinExistence type="predicted"/>
<comment type="caution">
    <text evidence="1">The sequence shown here is derived from an EMBL/GenBank/DDBJ whole genome shotgun (WGS) entry which is preliminary data.</text>
</comment>
<reference evidence="1" key="1">
    <citation type="journal article" date="2020" name="bioRxiv">
        <title>Chromosome-level reference genome of the European wasp spider Argiope bruennichi: a resource for studies on range expansion and evolutionary adaptation.</title>
        <authorList>
            <person name="Sheffer M.M."/>
            <person name="Hoppe A."/>
            <person name="Krehenwinkel H."/>
            <person name="Uhl G."/>
            <person name="Kuss A.W."/>
            <person name="Jensen L."/>
            <person name="Jensen C."/>
            <person name="Gillespie R.G."/>
            <person name="Hoff K.J."/>
            <person name="Prost S."/>
        </authorList>
    </citation>
    <scope>NUCLEOTIDE SEQUENCE</scope>
</reference>
<gene>
    <name evidence="1" type="ORF">HNY73_015446</name>
</gene>
<dbReference type="EMBL" id="JABXBU010002072">
    <property type="protein sequence ID" value="KAF8778752.1"/>
    <property type="molecule type" value="Genomic_DNA"/>
</dbReference>
<dbReference type="GO" id="GO:0006974">
    <property type="term" value="P:DNA damage response"/>
    <property type="evidence" value="ECO:0007669"/>
    <property type="project" value="InterPro"/>
</dbReference>
<organism evidence="1 2">
    <name type="scientific">Argiope bruennichi</name>
    <name type="common">Wasp spider</name>
    <name type="synonym">Aranea bruennichi</name>
    <dbReference type="NCBI Taxonomy" id="94029"/>
    <lineage>
        <taxon>Eukaryota</taxon>
        <taxon>Metazoa</taxon>
        <taxon>Ecdysozoa</taxon>
        <taxon>Arthropoda</taxon>
        <taxon>Chelicerata</taxon>
        <taxon>Arachnida</taxon>
        <taxon>Araneae</taxon>
        <taxon>Araneomorphae</taxon>
        <taxon>Entelegynae</taxon>
        <taxon>Araneoidea</taxon>
        <taxon>Araneidae</taxon>
        <taxon>Argiope</taxon>
    </lineage>
</organism>